<dbReference type="PROSITE" id="PS01302">
    <property type="entry name" value="UPF0758"/>
    <property type="match status" value="1"/>
</dbReference>
<evidence type="ECO:0000256" key="3">
    <source>
        <dbReference type="ARBA" id="ARBA00022723"/>
    </source>
</evidence>
<evidence type="ECO:0000256" key="5">
    <source>
        <dbReference type="ARBA" id="ARBA00022833"/>
    </source>
</evidence>
<accession>A0A9X3ISZ5</accession>
<comment type="caution">
    <text evidence="9">The sequence shown here is derived from an EMBL/GenBank/DDBJ whole genome shotgun (WGS) entry which is preliminary data.</text>
</comment>
<dbReference type="InterPro" id="IPR025657">
    <property type="entry name" value="RadC_JAB"/>
</dbReference>
<proteinExistence type="inferred from homology"/>
<dbReference type="AlphaFoldDB" id="A0A9X3ISZ5"/>
<dbReference type="PROSITE" id="PS50249">
    <property type="entry name" value="MPN"/>
    <property type="match status" value="1"/>
</dbReference>
<keyword evidence="2" id="KW-0645">Protease</keyword>
<protein>
    <submittedName>
        <fullName evidence="9">DNA repair protein RadC</fullName>
    </submittedName>
</protein>
<keyword evidence="3" id="KW-0479">Metal-binding</keyword>
<keyword evidence="4" id="KW-0378">Hydrolase</keyword>
<dbReference type="EMBL" id="JAPNOA010000028">
    <property type="protein sequence ID" value="MCY0965765.1"/>
    <property type="molecule type" value="Genomic_DNA"/>
</dbReference>
<evidence type="ECO:0000256" key="2">
    <source>
        <dbReference type="ARBA" id="ARBA00022670"/>
    </source>
</evidence>
<comment type="similarity">
    <text evidence="1 7">Belongs to the UPF0758 family.</text>
</comment>
<evidence type="ECO:0000259" key="8">
    <source>
        <dbReference type="PROSITE" id="PS50249"/>
    </source>
</evidence>
<dbReference type="CDD" id="cd08071">
    <property type="entry name" value="MPN_DUF2466"/>
    <property type="match status" value="1"/>
</dbReference>
<dbReference type="InterPro" id="IPR001405">
    <property type="entry name" value="UPF0758"/>
</dbReference>
<evidence type="ECO:0000256" key="4">
    <source>
        <dbReference type="ARBA" id="ARBA00022801"/>
    </source>
</evidence>
<dbReference type="Pfam" id="PF04002">
    <property type="entry name" value="RadC"/>
    <property type="match status" value="1"/>
</dbReference>
<dbReference type="Proteomes" id="UP001150830">
    <property type="component" value="Unassembled WGS sequence"/>
</dbReference>
<evidence type="ECO:0000313" key="10">
    <source>
        <dbReference type="Proteomes" id="UP001150830"/>
    </source>
</evidence>
<dbReference type="GO" id="GO:0046872">
    <property type="term" value="F:metal ion binding"/>
    <property type="evidence" value="ECO:0007669"/>
    <property type="project" value="UniProtKB-KW"/>
</dbReference>
<organism evidence="9 10">
    <name type="scientific">Parathalassolituus penaei</name>
    <dbReference type="NCBI Taxonomy" id="2997323"/>
    <lineage>
        <taxon>Bacteria</taxon>
        <taxon>Pseudomonadati</taxon>
        <taxon>Pseudomonadota</taxon>
        <taxon>Gammaproteobacteria</taxon>
        <taxon>Oceanospirillales</taxon>
        <taxon>Oceanospirillaceae</taxon>
        <taxon>Parathalassolituus</taxon>
    </lineage>
</organism>
<feature type="domain" description="MPN" evidence="8">
    <location>
        <begin position="102"/>
        <end position="224"/>
    </location>
</feature>
<dbReference type="FunFam" id="3.40.140.10:FF:000032">
    <property type="entry name" value="DNA repair protein RadC"/>
    <property type="match status" value="1"/>
</dbReference>
<gene>
    <name evidence="9" type="primary">radC</name>
    <name evidence="9" type="ORF">OUO13_11240</name>
</gene>
<keyword evidence="5" id="KW-0862">Zinc</keyword>
<keyword evidence="10" id="KW-1185">Reference proteome</keyword>
<sequence length="224" mass="24853">MAITDWPLHERPREKLLHQGAQALSDAELLAIFLRTGLPGKSAVDLARELLQEFGSLRGLLTADQQSFCKPAGLGTAKFAQLQAVLEMARRHLAEQLQKGDALTSPDLTRRYLSSRLRDRDHEVFVCLFLDNQNRVIRYDEMFRGTIDGAAVYPREVVKRALSLGAAAVILAHNHPSGVAEPSRADRSITERLQQALGLVDIRVLDHLVVGDGEVVSFAERGWI</sequence>
<dbReference type="Pfam" id="PF20582">
    <property type="entry name" value="UPF0758_N"/>
    <property type="match status" value="1"/>
</dbReference>
<dbReference type="NCBIfam" id="TIGR00608">
    <property type="entry name" value="radc"/>
    <property type="match status" value="1"/>
</dbReference>
<dbReference type="SUPFAM" id="SSF102712">
    <property type="entry name" value="JAB1/MPN domain"/>
    <property type="match status" value="1"/>
</dbReference>
<evidence type="ECO:0000313" key="9">
    <source>
        <dbReference type="EMBL" id="MCY0965765.1"/>
    </source>
</evidence>
<keyword evidence="6" id="KW-0482">Metalloprotease</keyword>
<dbReference type="InterPro" id="IPR037518">
    <property type="entry name" value="MPN"/>
</dbReference>
<evidence type="ECO:0000256" key="1">
    <source>
        <dbReference type="ARBA" id="ARBA00010243"/>
    </source>
</evidence>
<dbReference type="InterPro" id="IPR020891">
    <property type="entry name" value="UPF0758_CS"/>
</dbReference>
<evidence type="ECO:0000256" key="6">
    <source>
        <dbReference type="ARBA" id="ARBA00023049"/>
    </source>
</evidence>
<dbReference type="PANTHER" id="PTHR30471:SF3">
    <property type="entry name" value="UPF0758 PROTEIN YEES-RELATED"/>
    <property type="match status" value="1"/>
</dbReference>
<dbReference type="Gene3D" id="3.40.140.10">
    <property type="entry name" value="Cytidine Deaminase, domain 2"/>
    <property type="match status" value="1"/>
</dbReference>
<dbReference type="NCBIfam" id="NF000642">
    <property type="entry name" value="PRK00024.1"/>
    <property type="match status" value="1"/>
</dbReference>
<dbReference type="RefSeq" id="WP_283173976.1">
    <property type="nucleotide sequence ID" value="NZ_JAPNOA010000028.1"/>
</dbReference>
<evidence type="ECO:0000256" key="7">
    <source>
        <dbReference type="RuleBase" id="RU003797"/>
    </source>
</evidence>
<reference evidence="9" key="1">
    <citation type="submission" date="2022-11" db="EMBL/GenBank/DDBJ databases">
        <title>Parathalassolutuus dongxingensis gen. nov., sp. nov., a novel member of family Oceanospirillaceae isolated from a coastal shrimp pond in Guangxi, China.</title>
        <authorList>
            <person name="Chen H."/>
        </authorList>
    </citation>
    <scope>NUCLEOTIDE SEQUENCE</scope>
    <source>
        <strain evidence="9">G-43</strain>
    </source>
</reference>
<dbReference type="SUPFAM" id="SSF47781">
    <property type="entry name" value="RuvA domain 2-like"/>
    <property type="match status" value="1"/>
</dbReference>
<dbReference type="GO" id="GO:0006508">
    <property type="term" value="P:proteolysis"/>
    <property type="evidence" value="ECO:0007669"/>
    <property type="project" value="UniProtKB-KW"/>
</dbReference>
<name>A0A9X3ISZ5_9GAMM</name>
<dbReference type="PANTHER" id="PTHR30471">
    <property type="entry name" value="DNA REPAIR PROTEIN RADC"/>
    <property type="match status" value="1"/>
</dbReference>
<dbReference type="GO" id="GO:0008237">
    <property type="term" value="F:metallopeptidase activity"/>
    <property type="evidence" value="ECO:0007669"/>
    <property type="project" value="UniProtKB-KW"/>
</dbReference>
<dbReference type="InterPro" id="IPR010994">
    <property type="entry name" value="RuvA_2-like"/>
</dbReference>
<dbReference type="InterPro" id="IPR046778">
    <property type="entry name" value="UPF0758_N"/>
</dbReference>